<gene>
    <name evidence="1" type="ORF">HELGO_WM11907</name>
</gene>
<organism evidence="1">
    <name type="scientific">uncultured Sulfurovum sp</name>
    <dbReference type="NCBI Taxonomy" id="269237"/>
    <lineage>
        <taxon>Bacteria</taxon>
        <taxon>Pseudomonadati</taxon>
        <taxon>Campylobacterota</taxon>
        <taxon>Epsilonproteobacteria</taxon>
        <taxon>Campylobacterales</taxon>
        <taxon>Sulfurovaceae</taxon>
        <taxon>Sulfurovum</taxon>
        <taxon>environmental samples</taxon>
    </lineage>
</organism>
<protein>
    <submittedName>
        <fullName evidence="1">DUF2132 multi-domain protein</fullName>
    </submittedName>
</protein>
<dbReference type="GO" id="GO:0003677">
    <property type="term" value="F:DNA binding"/>
    <property type="evidence" value="ECO:0007669"/>
    <property type="project" value="InterPro"/>
</dbReference>
<dbReference type="Pfam" id="PF09905">
    <property type="entry name" value="VF530"/>
    <property type="match status" value="1"/>
</dbReference>
<accession>A0A6S6SQ29</accession>
<dbReference type="AlphaFoldDB" id="A0A6S6SQ29"/>
<evidence type="ECO:0000313" key="1">
    <source>
        <dbReference type="EMBL" id="CAA6805077.1"/>
    </source>
</evidence>
<reference evidence="1" key="1">
    <citation type="submission" date="2020-01" db="EMBL/GenBank/DDBJ databases">
        <authorList>
            <person name="Meier V. D."/>
            <person name="Meier V D."/>
        </authorList>
    </citation>
    <scope>NUCLEOTIDE SEQUENCE</scope>
    <source>
        <strain evidence="1">HLG_WM_MAG_05</strain>
    </source>
</reference>
<name>A0A6S6SQ29_9BACT</name>
<sequence length="89" mass="10597">MSNCHIIQKFKKRVLMNHSNNPLHGVKLADIIDKLVEHYGWEELGKKIRINCFNNNPHKKAALKFLRNVDHEWARIKVEDLYINTFCKK</sequence>
<dbReference type="Gene3D" id="1.10.720.30">
    <property type="entry name" value="SAP domain"/>
    <property type="match status" value="1"/>
</dbReference>
<dbReference type="EMBL" id="CACVAU010000015">
    <property type="protein sequence ID" value="CAA6805077.1"/>
    <property type="molecule type" value="Genomic_DNA"/>
</dbReference>
<dbReference type="InterPro" id="IPR036361">
    <property type="entry name" value="SAP_dom_sf"/>
</dbReference>
<proteinExistence type="predicted"/>
<dbReference type="InterPro" id="IPR018668">
    <property type="entry name" value="DNA-binding_VF530-like"/>
</dbReference>